<evidence type="ECO:0000313" key="2">
    <source>
        <dbReference type="EMBL" id="KSU15919.1"/>
    </source>
</evidence>
<feature type="region of interest" description="Disordered" evidence="1">
    <location>
        <begin position="21"/>
        <end position="44"/>
    </location>
</feature>
<gene>
    <name evidence="2" type="ORF">LMG9449_2189</name>
</gene>
<accession>A0A0V8DR27</accession>
<sequence>MGLLCTWVNHYRKYGEIPEAKKRGKKSVKNADNNSQLKGSEEDQKRIKELEQQLRYAQIEVEYLKGLRRLGRKGQMNKKLNLSTISEKNLNSKKS</sequence>
<evidence type="ECO:0000256" key="1">
    <source>
        <dbReference type="SAM" id="MobiDB-lite"/>
    </source>
</evidence>
<organism evidence="2 3">
    <name type="scientific">Lactococcus lactis subsp. lactis</name>
    <name type="common">Streptococcus lactis</name>
    <dbReference type="NCBI Taxonomy" id="1360"/>
    <lineage>
        <taxon>Bacteria</taxon>
        <taxon>Bacillati</taxon>
        <taxon>Bacillota</taxon>
        <taxon>Bacilli</taxon>
        <taxon>Lactobacillales</taxon>
        <taxon>Streptococcaceae</taxon>
        <taxon>Lactococcus</taxon>
    </lineage>
</organism>
<dbReference type="PATRIC" id="fig|1360.109.peg.2846"/>
<evidence type="ECO:0000313" key="3">
    <source>
        <dbReference type="Proteomes" id="UP000053612"/>
    </source>
</evidence>
<dbReference type="EMBL" id="LKLS01000180">
    <property type="protein sequence ID" value="KSU15919.1"/>
    <property type="molecule type" value="Genomic_DNA"/>
</dbReference>
<dbReference type="Proteomes" id="UP000053612">
    <property type="component" value="Unassembled WGS sequence"/>
</dbReference>
<protein>
    <submittedName>
        <fullName evidence="2">Mobile element protein</fullName>
    </submittedName>
</protein>
<reference evidence="3" key="1">
    <citation type="submission" date="2015-10" db="EMBL/GenBank/DDBJ databases">
        <title>Draft Genome Sequences of 11 Lactococcus lactis subspecies cremoris strains.</title>
        <authorList>
            <person name="Wels M."/>
            <person name="Backus L."/>
            <person name="Boekhorst J."/>
            <person name="Dijkstra A."/>
            <person name="Beerthuizen M."/>
            <person name="Kelly W."/>
            <person name="Siezen R."/>
            <person name="Bachmann H."/>
            <person name="Van Hijum S."/>
        </authorList>
    </citation>
    <scope>NUCLEOTIDE SEQUENCE [LARGE SCALE GENOMIC DNA]</scope>
    <source>
        <strain evidence="3">LMG9449</strain>
    </source>
</reference>
<dbReference type="AlphaFoldDB" id="A0A0V8DR27"/>
<comment type="caution">
    <text evidence="2">The sequence shown here is derived from an EMBL/GenBank/DDBJ whole genome shotgun (WGS) entry which is preliminary data.</text>
</comment>
<name>A0A0V8DR27_LACLL</name>
<proteinExistence type="predicted"/>